<evidence type="ECO:0000313" key="2">
    <source>
        <dbReference type="Proteomes" id="UP000604825"/>
    </source>
</evidence>
<sequence>MPPLSSASAAFRRRISPRLSGIPGAQISIPWRVSGANRVAVTAWLCCRGEAGEGAGGSHAHRHGAGAVGAGCRAPSEPVRSFLGAPLGGFGVEAIIRTRGRPARAASSSCAAGTGVLSGATDVRALRLRGMGDDGVFAYATPSTLMMQCLRD</sequence>
<comment type="caution">
    <text evidence="1">The sequence shown here is derived from an EMBL/GenBank/DDBJ whole genome shotgun (WGS) entry which is preliminary data.</text>
</comment>
<protein>
    <submittedName>
        <fullName evidence="1">Uncharacterized protein</fullName>
    </submittedName>
</protein>
<name>A0A811R956_9POAL</name>
<dbReference type="EMBL" id="CAJGYO010000014">
    <property type="protein sequence ID" value="CAD6266687.1"/>
    <property type="molecule type" value="Genomic_DNA"/>
</dbReference>
<keyword evidence="2" id="KW-1185">Reference proteome</keyword>
<proteinExistence type="predicted"/>
<gene>
    <name evidence="1" type="ORF">NCGR_LOCUS49992</name>
</gene>
<dbReference type="AlphaFoldDB" id="A0A811R956"/>
<evidence type="ECO:0000313" key="1">
    <source>
        <dbReference type="EMBL" id="CAD6266687.1"/>
    </source>
</evidence>
<dbReference type="Proteomes" id="UP000604825">
    <property type="component" value="Unassembled WGS sequence"/>
</dbReference>
<reference evidence="1" key="1">
    <citation type="submission" date="2020-10" db="EMBL/GenBank/DDBJ databases">
        <authorList>
            <person name="Han B."/>
            <person name="Lu T."/>
            <person name="Zhao Q."/>
            <person name="Huang X."/>
            <person name="Zhao Y."/>
        </authorList>
    </citation>
    <scope>NUCLEOTIDE SEQUENCE</scope>
</reference>
<accession>A0A811R956</accession>
<organism evidence="1 2">
    <name type="scientific">Miscanthus lutarioriparius</name>
    <dbReference type="NCBI Taxonomy" id="422564"/>
    <lineage>
        <taxon>Eukaryota</taxon>
        <taxon>Viridiplantae</taxon>
        <taxon>Streptophyta</taxon>
        <taxon>Embryophyta</taxon>
        <taxon>Tracheophyta</taxon>
        <taxon>Spermatophyta</taxon>
        <taxon>Magnoliopsida</taxon>
        <taxon>Liliopsida</taxon>
        <taxon>Poales</taxon>
        <taxon>Poaceae</taxon>
        <taxon>PACMAD clade</taxon>
        <taxon>Panicoideae</taxon>
        <taxon>Andropogonodae</taxon>
        <taxon>Andropogoneae</taxon>
        <taxon>Saccharinae</taxon>
        <taxon>Miscanthus</taxon>
    </lineage>
</organism>